<organism evidence="3 4">
    <name type="scientific">Romanomermis culicivorax</name>
    <name type="common">Nematode worm</name>
    <dbReference type="NCBI Taxonomy" id="13658"/>
    <lineage>
        <taxon>Eukaryota</taxon>
        <taxon>Metazoa</taxon>
        <taxon>Ecdysozoa</taxon>
        <taxon>Nematoda</taxon>
        <taxon>Enoplea</taxon>
        <taxon>Dorylaimia</taxon>
        <taxon>Mermithida</taxon>
        <taxon>Mermithoidea</taxon>
        <taxon>Mermithidae</taxon>
        <taxon>Romanomermis</taxon>
    </lineage>
</organism>
<name>A0A915KK24_ROMCU</name>
<keyword evidence="3" id="KW-1185">Reference proteome</keyword>
<keyword evidence="1" id="KW-0862">Zinc</keyword>
<proteinExistence type="predicted"/>
<feature type="domain" description="SWIM-type" evidence="2">
    <location>
        <begin position="312"/>
        <end position="339"/>
    </location>
</feature>
<reference evidence="4" key="1">
    <citation type="submission" date="2022-11" db="UniProtKB">
        <authorList>
            <consortium name="WormBaseParasite"/>
        </authorList>
    </citation>
    <scope>IDENTIFICATION</scope>
</reference>
<dbReference type="WBParaSite" id="nRc.2.0.1.t38777-RA">
    <property type="protein sequence ID" value="nRc.2.0.1.t38777-RA"/>
    <property type="gene ID" value="nRc.2.0.1.g38777"/>
</dbReference>
<dbReference type="OMA" id="ENISDTW"/>
<evidence type="ECO:0000313" key="3">
    <source>
        <dbReference type="Proteomes" id="UP000887565"/>
    </source>
</evidence>
<evidence type="ECO:0000313" key="4">
    <source>
        <dbReference type="WBParaSite" id="nRc.2.0.1.t38777-RA"/>
    </source>
</evidence>
<dbReference type="Proteomes" id="UP000887565">
    <property type="component" value="Unplaced"/>
</dbReference>
<dbReference type="GO" id="GO:0008270">
    <property type="term" value="F:zinc ion binding"/>
    <property type="evidence" value="ECO:0007669"/>
    <property type="project" value="UniProtKB-KW"/>
</dbReference>
<sequence length="360" mass="42097">MRKGKNQFVHKFDASLKDLAVKCMFNKIHTVVEESVTDYPNDPLILLYDTMFQLGDFYASALIMRHRCIIDEPIIPVAILLHERKFVWTHLTFMKWVFEQLPTAVTTGTTQVVFITDREFDFQSLTPNLNHVYCWRHLIENLKRQINQVLSLPKDLQNIIIDNIYSILKMHTSDLAEQKATEYSENWPQSFTDYYYTSLAPAIRGSRRLVLEPLQMFSLMSGVTTNASESFNNVIKSWTNRREMPLDIAIVTFYNLFDYYIIPLVQMQEPPPFVPGDVNAQMRLSQYYVAKNLVTLMPDKQVFIVEDSKNKYLVQFEPYTCTCGVHQCHHILAARISCGLKTKVKRTKNITTLWKQEKRK</sequence>
<keyword evidence="1" id="KW-0863">Zinc-finger</keyword>
<accession>A0A915KK24</accession>
<dbReference type="InterPro" id="IPR007527">
    <property type="entry name" value="Znf_SWIM"/>
</dbReference>
<protein>
    <submittedName>
        <fullName evidence="4">SWIM-type domain-containing protein</fullName>
    </submittedName>
</protein>
<keyword evidence="1" id="KW-0479">Metal-binding</keyword>
<dbReference type="PROSITE" id="PS50966">
    <property type="entry name" value="ZF_SWIM"/>
    <property type="match status" value="1"/>
</dbReference>
<evidence type="ECO:0000256" key="1">
    <source>
        <dbReference type="PROSITE-ProRule" id="PRU00325"/>
    </source>
</evidence>
<evidence type="ECO:0000259" key="2">
    <source>
        <dbReference type="PROSITE" id="PS50966"/>
    </source>
</evidence>
<dbReference type="AlphaFoldDB" id="A0A915KK24"/>